<evidence type="ECO:0000256" key="1">
    <source>
        <dbReference type="SAM" id="MobiDB-lite"/>
    </source>
</evidence>
<protein>
    <submittedName>
        <fullName evidence="2">Uncharacterized protein</fullName>
    </submittedName>
</protein>
<name>W9R3U6_9ROSA</name>
<feature type="compositionally biased region" description="Pro residues" evidence="1">
    <location>
        <begin position="30"/>
        <end position="42"/>
    </location>
</feature>
<feature type="compositionally biased region" description="Low complexity" evidence="1">
    <location>
        <begin position="83"/>
        <end position="95"/>
    </location>
</feature>
<proteinExistence type="predicted"/>
<feature type="region of interest" description="Disordered" evidence="1">
    <location>
        <begin position="25"/>
        <end position="130"/>
    </location>
</feature>
<dbReference type="AlphaFoldDB" id="W9R3U6"/>
<dbReference type="eggNOG" id="ENOG502RZ47">
    <property type="taxonomic scope" value="Eukaryota"/>
</dbReference>
<feature type="compositionally biased region" description="Polar residues" evidence="1">
    <location>
        <begin position="106"/>
        <end position="120"/>
    </location>
</feature>
<dbReference type="OrthoDB" id="1724644at2759"/>
<dbReference type="PANTHER" id="PTHR35099">
    <property type="entry name" value="OS02G0182700 PROTEIN"/>
    <property type="match status" value="1"/>
</dbReference>
<dbReference type="KEGG" id="mnt:21408377"/>
<keyword evidence="3" id="KW-1185">Reference proteome</keyword>
<dbReference type="Proteomes" id="UP000030645">
    <property type="component" value="Unassembled WGS sequence"/>
</dbReference>
<organism evidence="2 3">
    <name type="scientific">Morus notabilis</name>
    <dbReference type="NCBI Taxonomy" id="981085"/>
    <lineage>
        <taxon>Eukaryota</taxon>
        <taxon>Viridiplantae</taxon>
        <taxon>Streptophyta</taxon>
        <taxon>Embryophyta</taxon>
        <taxon>Tracheophyta</taxon>
        <taxon>Spermatophyta</taxon>
        <taxon>Magnoliopsida</taxon>
        <taxon>eudicotyledons</taxon>
        <taxon>Gunneridae</taxon>
        <taxon>Pentapetalae</taxon>
        <taxon>rosids</taxon>
        <taxon>fabids</taxon>
        <taxon>Rosales</taxon>
        <taxon>Moraceae</taxon>
        <taxon>Moreae</taxon>
        <taxon>Morus</taxon>
    </lineage>
</organism>
<dbReference type="PANTHER" id="PTHR35099:SF10">
    <property type="entry name" value="BZIP DOMAIN-CONTAINING PROTEIN"/>
    <property type="match status" value="1"/>
</dbReference>
<dbReference type="EMBL" id="KE344562">
    <property type="protein sequence ID" value="EXB67213.1"/>
    <property type="molecule type" value="Genomic_DNA"/>
</dbReference>
<sequence>MSDDDWVKAAMFADAMVADVLLSLRRTDRQPPPLKRSSPAPPLDWSVRQRRSRHPARHHGVEMKKIRKTDGEPARASPTTPLSWSGAASVSGGSEESSKPPKPTGGSRSKVSVRSEATTSKRPRKKKTLAELREEETLLLKERKRLRNEIAAMRHNMEKQRVTNESLNRMKLDLESQQKTKTVTAFALSDKAITDQPKQVDSVCEPQSIMPTDVHCNGLDALERSCASNESRKLKELEARETAFSLPDLNLPAEGDLGSEVLCGMS</sequence>
<feature type="compositionally biased region" description="Basic and acidic residues" evidence="1">
    <location>
        <begin position="59"/>
        <end position="73"/>
    </location>
</feature>
<evidence type="ECO:0000313" key="2">
    <source>
        <dbReference type="EMBL" id="EXB67213.1"/>
    </source>
</evidence>
<gene>
    <name evidence="2" type="ORF">L484_025691</name>
</gene>
<feature type="compositionally biased region" description="Basic residues" evidence="1">
    <location>
        <begin position="48"/>
        <end position="58"/>
    </location>
</feature>
<accession>W9R3U6</accession>
<reference evidence="3" key="1">
    <citation type="submission" date="2013-01" db="EMBL/GenBank/DDBJ databases">
        <title>Draft Genome Sequence of a Mulberry Tree, Morus notabilis C.K. Schneid.</title>
        <authorList>
            <person name="He N."/>
            <person name="Zhao S."/>
        </authorList>
    </citation>
    <scope>NUCLEOTIDE SEQUENCE</scope>
</reference>
<evidence type="ECO:0000313" key="3">
    <source>
        <dbReference type="Proteomes" id="UP000030645"/>
    </source>
</evidence>